<keyword evidence="3" id="KW-1185">Reference proteome</keyword>
<feature type="compositionally biased region" description="Basic residues" evidence="1">
    <location>
        <begin position="127"/>
        <end position="137"/>
    </location>
</feature>
<organism evidence="2 3">
    <name type="scientific">Cardiocondyla obscurior</name>
    <dbReference type="NCBI Taxonomy" id="286306"/>
    <lineage>
        <taxon>Eukaryota</taxon>
        <taxon>Metazoa</taxon>
        <taxon>Ecdysozoa</taxon>
        <taxon>Arthropoda</taxon>
        <taxon>Hexapoda</taxon>
        <taxon>Insecta</taxon>
        <taxon>Pterygota</taxon>
        <taxon>Neoptera</taxon>
        <taxon>Endopterygota</taxon>
        <taxon>Hymenoptera</taxon>
        <taxon>Apocrita</taxon>
        <taxon>Aculeata</taxon>
        <taxon>Formicoidea</taxon>
        <taxon>Formicidae</taxon>
        <taxon>Myrmicinae</taxon>
        <taxon>Cardiocondyla</taxon>
    </lineage>
</organism>
<evidence type="ECO:0000256" key="1">
    <source>
        <dbReference type="SAM" id="MobiDB-lite"/>
    </source>
</evidence>
<reference evidence="2 3" key="1">
    <citation type="submission" date="2023-03" db="EMBL/GenBank/DDBJ databases">
        <title>High recombination rates correlate with genetic variation in Cardiocondyla obscurior ants.</title>
        <authorList>
            <person name="Errbii M."/>
        </authorList>
    </citation>
    <scope>NUCLEOTIDE SEQUENCE [LARGE SCALE GENOMIC DNA]</scope>
    <source>
        <strain evidence="2">Alpha-2009</strain>
        <tissue evidence="2">Whole body</tissue>
    </source>
</reference>
<accession>A0AAW2FHW2</accession>
<feature type="compositionally biased region" description="Basic and acidic residues" evidence="1">
    <location>
        <begin position="115"/>
        <end position="126"/>
    </location>
</feature>
<feature type="region of interest" description="Disordered" evidence="1">
    <location>
        <begin position="101"/>
        <end position="157"/>
    </location>
</feature>
<evidence type="ECO:0000313" key="3">
    <source>
        <dbReference type="Proteomes" id="UP001430953"/>
    </source>
</evidence>
<gene>
    <name evidence="2" type="ORF">PUN28_010739</name>
</gene>
<evidence type="ECO:0000313" key="2">
    <source>
        <dbReference type="EMBL" id="KAL0115423.1"/>
    </source>
</evidence>
<sequence>MRAAVFTVAKFALTYYYPVGVFMTIASRVRITDWDVRIRPHCRDAIENRVLIRRPPCDSSFNRAATKYCRYVISRRKINYHGAFIASAESLHHFINPVGIENSSHSRQKLPLFPDSRDDSPGIKKKEERRKKKKEEKKKREVSSCNFRFDSPTRRCE</sequence>
<comment type="caution">
    <text evidence="2">The sequence shown here is derived from an EMBL/GenBank/DDBJ whole genome shotgun (WGS) entry which is preliminary data.</text>
</comment>
<name>A0AAW2FHW2_9HYME</name>
<proteinExistence type="predicted"/>
<dbReference type="AlphaFoldDB" id="A0AAW2FHW2"/>
<dbReference type="Proteomes" id="UP001430953">
    <property type="component" value="Unassembled WGS sequence"/>
</dbReference>
<dbReference type="EMBL" id="JADYXP020000010">
    <property type="protein sequence ID" value="KAL0115423.1"/>
    <property type="molecule type" value="Genomic_DNA"/>
</dbReference>
<protein>
    <submittedName>
        <fullName evidence="2">Uncharacterized protein</fullName>
    </submittedName>
</protein>